<dbReference type="Pfam" id="PF21789">
    <property type="entry name" value="TNP-like_RNaseH_C"/>
    <property type="match status" value="1"/>
</dbReference>
<evidence type="ECO:0000259" key="1">
    <source>
        <dbReference type="Pfam" id="PF21787"/>
    </source>
</evidence>
<feature type="domain" description="Transposable element P transposase-like GTP-binding insertion" evidence="2">
    <location>
        <begin position="163"/>
        <end position="274"/>
    </location>
</feature>
<accession>A0AAV0W5B4</accession>
<feature type="domain" description="Transposable element P transposase-like RNase H" evidence="1">
    <location>
        <begin position="2"/>
        <end position="124"/>
    </location>
</feature>
<feature type="domain" description="Transposable element P transposase-like RNase H C-terminal" evidence="3">
    <location>
        <begin position="354"/>
        <end position="384"/>
    </location>
</feature>
<name>A0AAV0W5B4_9HEMI</name>
<organism evidence="4 5">
    <name type="scientific">Macrosiphum euphorbiae</name>
    <name type="common">potato aphid</name>
    <dbReference type="NCBI Taxonomy" id="13131"/>
    <lineage>
        <taxon>Eukaryota</taxon>
        <taxon>Metazoa</taxon>
        <taxon>Ecdysozoa</taxon>
        <taxon>Arthropoda</taxon>
        <taxon>Hexapoda</taxon>
        <taxon>Insecta</taxon>
        <taxon>Pterygota</taxon>
        <taxon>Neoptera</taxon>
        <taxon>Paraneoptera</taxon>
        <taxon>Hemiptera</taxon>
        <taxon>Sternorrhyncha</taxon>
        <taxon>Aphidomorpha</taxon>
        <taxon>Aphidoidea</taxon>
        <taxon>Aphididae</taxon>
        <taxon>Macrosiphini</taxon>
        <taxon>Macrosiphum</taxon>
    </lineage>
</organism>
<dbReference type="InterPro" id="IPR048367">
    <property type="entry name" value="TNP-like_RNaseH_C"/>
</dbReference>
<dbReference type="Proteomes" id="UP001160148">
    <property type="component" value="Unassembled WGS sequence"/>
</dbReference>
<protein>
    <recommendedName>
        <fullName evidence="6">Transposable element P transposase</fullName>
    </recommendedName>
</protein>
<proteinExistence type="predicted"/>
<dbReference type="InterPro" id="IPR048366">
    <property type="entry name" value="TNP-like_GBD"/>
</dbReference>
<keyword evidence="5" id="KW-1185">Reference proteome</keyword>
<evidence type="ECO:0000259" key="3">
    <source>
        <dbReference type="Pfam" id="PF21789"/>
    </source>
</evidence>
<dbReference type="Pfam" id="PF21788">
    <property type="entry name" value="TNP-like_GBD"/>
    <property type="match status" value="1"/>
</dbReference>
<evidence type="ECO:0000259" key="2">
    <source>
        <dbReference type="Pfam" id="PF21788"/>
    </source>
</evidence>
<evidence type="ECO:0000313" key="4">
    <source>
        <dbReference type="EMBL" id="CAI6350966.1"/>
    </source>
</evidence>
<dbReference type="PANTHER" id="PTHR47577:SF2">
    <property type="entry name" value="THAP DOMAIN CONTAINING 9"/>
    <property type="match status" value="1"/>
</dbReference>
<dbReference type="Pfam" id="PF21787">
    <property type="entry name" value="TNP-like_RNaseH_N"/>
    <property type="match status" value="1"/>
</dbReference>
<dbReference type="AlphaFoldDB" id="A0AAV0W5B4"/>
<dbReference type="PANTHER" id="PTHR47577">
    <property type="entry name" value="THAP DOMAIN-CONTAINING PROTEIN 6"/>
    <property type="match status" value="1"/>
</dbReference>
<reference evidence="4 5" key="1">
    <citation type="submission" date="2023-01" db="EMBL/GenBank/DDBJ databases">
        <authorList>
            <person name="Whitehead M."/>
        </authorList>
    </citation>
    <scope>NUCLEOTIDE SEQUENCE [LARGE SCALE GENOMIC DNA]</scope>
</reference>
<evidence type="ECO:0000313" key="5">
    <source>
        <dbReference type="Proteomes" id="UP001160148"/>
    </source>
</evidence>
<dbReference type="InterPro" id="IPR048365">
    <property type="entry name" value="TNP-like_RNaseH_N"/>
</dbReference>
<evidence type="ECO:0008006" key="6">
    <source>
        <dbReference type="Google" id="ProtNLM"/>
    </source>
</evidence>
<sequence length="625" mass="71643">MSVLKENVKKLKPIDRYCSILFDEISLSSGIQYTPATDVIDGFVDSGAYKNQSLADHALVFMVRGIRKKFKQPVCYTFCQAATKQNELVRLLKEVIREVHKTGLIIVATISDQGRANEGAIKILNAETREYCIRQSKLYKDDFYEVEVDDTRLQIVHLFDVPHLIKCTRNNLLTKDLKFTIDGVQKTAKWEHIVQLYNADSAIPDSKMLPRLSDKHVIPEKISKMKVKCATQIFSHRVSAVMNFLATQNIIDSDAVDTATFLLFFDKLFDSMNGSFDKIVDGKIYRTAVKKNSVHHQLWEESLKILSSMKFVGKNMKTVSVPTLRNWMTTIRGFQYLSKVLDAKGLKSLLPRNLNQDPLENFFGAVRSLGCTNPTCASFIQSYKTLMLNNLVSPHSPGANCEEDLTEGTLTNYKNLFCSQQDIHYTQQNLTADLPRPSLPILSDNTEYLRQLSHTYISGFIIKKLNRDVLKDCKKCLKIICTDQLSTEHQLISVREYRPTKLSLKYPSTSFRSLINNIITYINNVLPSICHHQQIKLTLVNNLSSNFDLSNLCCSDHTNIFKEKILNYIAKMFINHWCVEVNRILCGKRQIRVGEKDPIKILANVWYNSHSKKKKLRVNTIRYKL</sequence>
<gene>
    <name evidence="4" type="ORF">MEUPH1_LOCUS7364</name>
</gene>
<dbReference type="EMBL" id="CARXXK010000001">
    <property type="protein sequence ID" value="CAI6350966.1"/>
    <property type="molecule type" value="Genomic_DNA"/>
</dbReference>
<comment type="caution">
    <text evidence="4">The sequence shown here is derived from an EMBL/GenBank/DDBJ whole genome shotgun (WGS) entry which is preliminary data.</text>
</comment>